<evidence type="ECO:0000313" key="2">
    <source>
        <dbReference type="Proteomes" id="UP000722336"/>
    </source>
</evidence>
<gene>
    <name evidence="1" type="ORF">KCG44_03580</name>
</gene>
<sequence length="226" mass="25065">MVRSKTPHIPEDPFTAGGINRVRQIASRGTYDRESIYAILDRGFVAHVAFIDDDRPVVIPLVYGRDGDRLFLHGHRKSRAMTSSDGEPVSLCITLVDGIVVGRSIFESSMNYRSVVLHGRAFLIEEQTARIEALRCVSEHMFPGRWDEVRPPYEKEIKGTGVYEVVIEAASAKVRAGAPIDDYDEFDRDTWIGVVPVVTSLGRPVADSSVSRDAPIPKSLSRIVKG</sequence>
<dbReference type="Proteomes" id="UP000722336">
    <property type="component" value="Unassembled WGS sequence"/>
</dbReference>
<keyword evidence="2" id="KW-1185">Reference proteome</keyword>
<reference evidence="1 2" key="1">
    <citation type="submission" date="2021-04" db="EMBL/GenBank/DDBJ databases">
        <authorList>
            <person name="Pira H."/>
            <person name="Risdian C."/>
            <person name="Wink J."/>
        </authorList>
    </citation>
    <scope>NUCLEOTIDE SEQUENCE [LARGE SCALE GENOMIC DNA]</scope>
    <source>
        <strain evidence="1 2">WHA3</strain>
    </source>
</reference>
<proteinExistence type="predicted"/>
<protein>
    <submittedName>
        <fullName evidence="1">Pyridoxamine 5'-phosphate oxidase family protein</fullName>
    </submittedName>
</protein>
<evidence type="ECO:0000313" key="1">
    <source>
        <dbReference type="EMBL" id="MBV7255863.1"/>
    </source>
</evidence>
<organism evidence="1 2">
    <name type="scientific">Pacificimonas pallii</name>
    <dbReference type="NCBI Taxonomy" id="2827236"/>
    <lineage>
        <taxon>Bacteria</taxon>
        <taxon>Pseudomonadati</taxon>
        <taxon>Pseudomonadota</taxon>
        <taxon>Alphaproteobacteria</taxon>
        <taxon>Sphingomonadales</taxon>
        <taxon>Sphingosinicellaceae</taxon>
        <taxon>Pacificimonas</taxon>
    </lineage>
</organism>
<dbReference type="RefSeq" id="WP_218444255.1">
    <property type="nucleotide sequence ID" value="NZ_JAGSPA010000001.1"/>
</dbReference>
<name>A0ABS6SBR6_9SPHN</name>
<comment type="caution">
    <text evidence="1">The sequence shown here is derived from an EMBL/GenBank/DDBJ whole genome shotgun (WGS) entry which is preliminary data.</text>
</comment>
<dbReference type="EMBL" id="JAGSPA010000001">
    <property type="protein sequence ID" value="MBV7255863.1"/>
    <property type="molecule type" value="Genomic_DNA"/>
</dbReference>
<dbReference type="InterPro" id="IPR024747">
    <property type="entry name" value="Pyridox_Oxase-rel"/>
</dbReference>
<dbReference type="Pfam" id="PF12900">
    <property type="entry name" value="Pyridox_ox_2"/>
    <property type="match status" value="1"/>
</dbReference>
<dbReference type="PANTHER" id="PTHR34071">
    <property type="entry name" value="5-NITROIMIDAZOLE ANTIBIOTICS RESISTANCE PROTEIN, NIMA-FAMILY-RELATED PROTEIN-RELATED"/>
    <property type="match status" value="1"/>
</dbReference>
<dbReference type="PANTHER" id="PTHR34071:SF2">
    <property type="entry name" value="FLAVIN-NUCLEOTIDE-BINDING PROTEIN"/>
    <property type="match status" value="1"/>
</dbReference>
<accession>A0ABS6SBR6</accession>